<evidence type="ECO:0000313" key="2">
    <source>
        <dbReference type="EMBL" id="TDP87880.1"/>
    </source>
</evidence>
<gene>
    <name evidence="2" type="ORF">EV672_10111</name>
</gene>
<protein>
    <submittedName>
        <fullName evidence="2">Uncharacterized protein</fullName>
    </submittedName>
</protein>
<sequence>MQSDQPVKSPHADLIHLHPSVQPPLPLQHPCTSPHAPLPSVRLCIALTITRGFDAAKSLTGACASAISLSAQARKLRPQSESPHAQGSATSRARLFVWRARLAGLCARFAMRRVSQNASRARCAGSARKAKSLAGRAQSLARRAKRPAARPTGLARRTRGAVSAPPKLVRQPLPVARRALSSTCGSRWAAARAPSSACRPPCLARQAVCAVG</sequence>
<dbReference type="AlphaFoldDB" id="A0A4R6RMS3"/>
<accession>A0A4R6RMS3</accession>
<comment type="caution">
    <text evidence="2">The sequence shown here is derived from an EMBL/GenBank/DDBJ whole genome shotgun (WGS) entry which is preliminary data.</text>
</comment>
<organism evidence="2 3">
    <name type="scientific">Aquabacterium commune</name>
    <dbReference type="NCBI Taxonomy" id="70586"/>
    <lineage>
        <taxon>Bacteria</taxon>
        <taxon>Pseudomonadati</taxon>
        <taxon>Pseudomonadota</taxon>
        <taxon>Betaproteobacteria</taxon>
        <taxon>Burkholderiales</taxon>
        <taxon>Aquabacterium</taxon>
    </lineage>
</organism>
<proteinExistence type="predicted"/>
<reference evidence="2 3" key="1">
    <citation type="submission" date="2019-03" db="EMBL/GenBank/DDBJ databases">
        <title>Genomic Encyclopedia of Type Strains, Phase IV (KMG-IV): sequencing the most valuable type-strain genomes for metagenomic binning, comparative biology and taxonomic classification.</title>
        <authorList>
            <person name="Goeker M."/>
        </authorList>
    </citation>
    <scope>NUCLEOTIDE SEQUENCE [LARGE SCALE GENOMIC DNA]</scope>
    <source>
        <strain evidence="2 3">DSM 11901</strain>
    </source>
</reference>
<dbReference type="EMBL" id="SNXW01000001">
    <property type="protein sequence ID" value="TDP87880.1"/>
    <property type="molecule type" value="Genomic_DNA"/>
</dbReference>
<name>A0A4R6RMS3_9BURK</name>
<evidence type="ECO:0000256" key="1">
    <source>
        <dbReference type="SAM" id="MobiDB-lite"/>
    </source>
</evidence>
<evidence type="ECO:0000313" key="3">
    <source>
        <dbReference type="Proteomes" id="UP000294593"/>
    </source>
</evidence>
<keyword evidence="3" id="KW-1185">Reference proteome</keyword>
<dbReference type="Proteomes" id="UP000294593">
    <property type="component" value="Unassembled WGS sequence"/>
</dbReference>
<feature type="region of interest" description="Disordered" evidence="1">
    <location>
        <begin position="134"/>
        <end position="164"/>
    </location>
</feature>